<comment type="caution">
    <text evidence="1">The sequence shown here is derived from an EMBL/GenBank/DDBJ whole genome shotgun (WGS) entry which is preliminary data.</text>
</comment>
<dbReference type="Proteomes" id="UP001189429">
    <property type="component" value="Unassembled WGS sequence"/>
</dbReference>
<evidence type="ECO:0000313" key="2">
    <source>
        <dbReference type="Proteomes" id="UP001189429"/>
    </source>
</evidence>
<reference evidence="1" key="1">
    <citation type="submission" date="2023-10" db="EMBL/GenBank/DDBJ databases">
        <authorList>
            <person name="Chen Y."/>
            <person name="Shah S."/>
            <person name="Dougan E. K."/>
            <person name="Thang M."/>
            <person name="Chan C."/>
        </authorList>
    </citation>
    <scope>NUCLEOTIDE SEQUENCE [LARGE SCALE GENOMIC DNA]</scope>
</reference>
<evidence type="ECO:0008006" key="3">
    <source>
        <dbReference type="Google" id="ProtNLM"/>
    </source>
</evidence>
<name>A0ABN9S046_9DINO</name>
<keyword evidence="2" id="KW-1185">Reference proteome</keyword>
<accession>A0ABN9S046</accession>
<gene>
    <name evidence="1" type="ORF">PCOR1329_LOCUS25304</name>
</gene>
<organism evidence="1 2">
    <name type="scientific">Prorocentrum cordatum</name>
    <dbReference type="NCBI Taxonomy" id="2364126"/>
    <lineage>
        <taxon>Eukaryota</taxon>
        <taxon>Sar</taxon>
        <taxon>Alveolata</taxon>
        <taxon>Dinophyceae</taxon>
        <taxon>Prorocentrales</taxon>
        <taxon>Prorocentraceae</taxon>
        <taxon>Prorocentrum</taxon>
    </lineage>
</organism>
<protein>
    <recommendedName>
        <fullName evidence="3">C2H2-type domain-containing protein</fullName>
    </recommendedName>
</protein>
<feature type="non-terminal residue" evidence="1">
    <location>
        <position position="1"/>
    </location>
</feature>
<proteinExistence type="predicted"/>
<evidence type="ECO:0000313" key="1">
    <source>
        <dbReference type="EMBL" id="CAK0825073.1"/>
    </source>
</evidence>
<dbReference type="EMBL" id="CAUYUJ010008835">
    <property type="protein sequence ID" value="CAK0825073.1"/>
    <property type="molecule type" value="Genomic_DNA"/>
</dbReference>
<sequence length="776" mass="84046">AHRSPLIDALKAGAGRDRLSTFEACALLVGEAEALGAWGVPEGAGHAAQRCLEPMVAVVRRELEREYGPRAEAEEAEPHGLDDAELERWTSALQEASRQVPPPVGVKRCCICGAALSSPVRMRDHLEGRRHCAAVAERHLGCARAGGAGGSSGSGDGAGGVPAEDAEDAFKRHSYLPMSRCTPEPPDVALSSLCAGARGRSPRHDLLGPGAAGGTVTSAPVQTRAVRVGGLGALPGNEQKHATPSSARVFPLLNPRDPRYGFRLIDFLRRLAERGLVDGRRRRKACVSTFFVAKKNGDIRMVVDARQPNQLPKLPPRTVLASGEALGSINLLAADDASHEHLADFDGCFESLCAGSVDLMDGFYQFADPSWGSSMCFDVEVTADEIGLDSIFDEKLGRRVAVAPDEVIWPCFAALPMGWSWALWICHEVLVDAMDAAGLLGDGWCLDKARAPTLVGRSVVRAPCVDKRNLVSLGATAIDDWLDKLTAELDRRGLRWHELERAQPGLVILGMVLDGREGRLRRTAKRAWRLYLALHHVLRGAPDVLGELATAAGLVFLGEVDLCRAPSDITFATDSSMRGCADCEARLEPREILATTRWRERQRFVASEVEIAPRDELYEGRAAGPSDPSDPLPVATLPRLRRAVARRRRVELEIGAPPEPLAEALLDPSRWTERRRGVWRCPGRIHALEARAAVAPLWRAGGDVAFHGTEVLSLCDNMSSVLAFDKGGATNFELLAQYWRAAAICLGCEIRWRHRHVPGIYNVADHGSRAADLGEL</sequence>